<sequence>MGRWGTDTFQSDDACEYACGLARQLVAELDRFAADPELNVHDVDDEVAARLVVLAFLVERCRAHVDAAIVARWSARFLGVCDSDEGLDSYYRDEDVAPRRASIAAPLEAMQQRAG</sequence>
<protein>
    <recommendedName>
        <fullName evidence="3">DUF4259 domain-containing protein</fullName>
    </recommendedName>
</protein>
<dbReference type="KEGG" id="gog:C1280_00130"/>
<evidence type="ECO:0008006" key="3">
    <source>
        <dbReference type="Google" id="ProtNLM"/>
    </source>
</evidence>
<dbReference type="EMBL" id="CP025958">
    <property type="protein sequence ID" value="AWM35583.1"/>
    <property type="molecule type" value="Genomic_DNA"/>
</dbReference>
<dbReference type="OrthoDB" id="4623393at2"/>
<reference evidence="1 2" key="1">
    <citation type="submission" date="2018-01" db="EMBL/GenBank/DDBJ databases">
        <title>G. obscuriglobus.</title>
        <authorList>
            <person name="Franke J."/>
            <person name="Blomberg W."/>
            <person name="Selmecki A."/>
        </authorList>
    </citation>
    <scope>NUCLEOTIDE SEQUENCE [LARGE SCALE GENOMIC DNA]</scope>
    <source>
        <strain evidence="1 2">DSM 5831</strain>
    </source>
</reference>
<gene>
    <name evidence="1" type="ORF">C1280_00130</name>
</gene>
<evidence type="ECO:0000313" key="1">
    <source>
        <dbReference type="EMBL" id="AWM35583.1"/>
    </source>
</evidence>
<name>A0A2Z3GP65_9BACT</name>
<keyword evidence="2" id="KW-1185">Reference proteome</keyword>
<evidence type="ECO:0000313" key="2">
    <source>
        <dbReference type="Proteomes" id="UP000245802"/>
    </source>
</evidence>
<dbReference type="AlphaFoldDB" id="A0A2Z3GP65"/>
<organism evidence="1 2">
    <name type="scientific">Gemmata obscuriglobus</name>
    <dbReference type="NCBI Taxonomy" id="114"/>
    <lineage>
        <taxon>Bacteria</taxon>
        <taxon>Pseudomonadati</taxon>
        <taxon>Planctomycetota</taxon>
        <taxon>Planctomycetia</taxon>
        <taxon>Gemmatales</taxon>
        <taxon>Gemmataceae</taxon>
        <taxon>Gemmata</taxon>
    </lineage>
</organism>
<dbReference type="RefSeq" id="WP_010046909.1">
    <property type="nucleotide sequence ID" value="NZ_CP025958.1"/>
</dbReference>
<dbReference type="Proteomes" id="UP000245802">
    <property type="component" value="Chromosome"/>
</dbReference>
<proteinExistence type="predicted"/>
<accession>A0A2Z3GP65</accession>